<dbReference type="InterPro" id="IPR007730">
    <property type="entry name" value="SPOR-like_dom"/>
</dbReference>
<dbReference type="Pfam" id="PF05036">
    <property type="entry name" value="SPOR"/>
    <property type="match status" value="1"/>
</dbReference>
<dbReference type="InterPro" id="IPR052026">
    <property type="entry name" value="ExeA_AAA_ATPase_DNA-bind"/>
</dbReference>
<organism evidence="4 5">
    <name type="scientific">Pseudoalteromonas tunicata D2</name>
    <dbReference type="NCBI Taxonomy" id="87626"/>
    <lineage>
        <taxon>Bacteria</taxon>
        <taxon>Pseudomonadati</taxon>
        <taxon>Pseudomonadota</taxon>
        <taxon>Gammaproteobacteria</taxon>
        <taxon>Alteromonadales</taxon>
        <taxon>Pseudoalteromonadaceae</taxon>
        <taxon>Pseudoalteromonas</taxon>
    </lineage>
</organism>
<sequence length="608" mass="67948">MYNDFYNFKSEPFENTLNAKFFFPSDSHREVLASLMYGIKQAKGVLLLTGEIGAGKTQALKVLKDLLTDDKNNKIIEITNPKLGSDEFFYFIASCLMIENAADMGANQLVAEIKNKLLTGRSDDFRFVILIDEAQMLNDDALEKVRLLSNLEHLSKKMVQFVLVGQPELLTKLNSGPNRALLQRVAISKALGYLNRALTENYIDYRLKTAGVTRKVFTHAAVDLIYTISSGSPRLINQVCDASLFHGYLKKCDTIDDKIVTLAKADLPFLSSVPPAQTSVEQVNDAVLTEAVQNEPEPLVAIPLPSKKINQPSRISFDKAMLIKLAGVLVVLLLIYLVYLTISLSNQANSNSSSQRNMQQKLPSSSYSQTPLRYDSEEANADMRPSMPVDNSNSRYQIKSPTSVQSNFDRSFEKVAPSNPAAMNDHRLSMPLAAVDKSKISTTNTAAVSESSWDSEHDIYFPFHPNMQGLNAIRVDEGVALSQVIKNQYGAWNATIEDIVRQVNPHINNLNEVNSQHDLQLPILSEIGLLTRTKTGSVYVYYGSFTKQSAAKQSADYLNQLGFKTVFQSEKWDYRYVSRVFIGPYASFDQAQDAIVNLSFKDFEKIFN</sequence>
<feature type="compositionally biased region" description="Polar residues" evidence="1">
    <location>
        <begin position="361"/>
        <end position="371"/>
    </location>
</feature>
<dbReference type="InterPro" id="IPR049945">
    <property type="entry name" value="AAA_22"/>
</dbReference>
<dbReference type="GO" id="GO:0016887">
    <property type="term" value="F:ATP hydrolysis activity"/>
    <property type="evidence" value="ECO:0007669"/>
    <property type="project" value="InterPro"/>
</dbReference>
<evidence type="ECO:0000313" key="4">
    <source>
        <dbReference type="EMBL" id="EAR29466.1"/>
    </source>
</evidence>
<dbReference type="InterPro" id="IPR036680">
    <property type="entry name" value="SPOR-like_sf"/>
</dbReference>
<keyword evidence="2" id="KW-0472">Membrane</keyword>
<name>A4C662_9GAMM</name>
<dbReference type="InterPro" id="IPR027417">
    <property type="entry name" value="P-loop_NTPase"/>
</dbReference>
<accession>A4C662</accession>
<dbReference type="Proteomes" id="UP000006201">
    <property type="component" value="Unassembled WGS sequence"/>
</dbReference>
<reference evidence="4 5" key="1">
    <citation type="submission" date="2006-02" db="EMBL/GenBank/DDBJ databases">
        <authorList>
            <person name="Moran M.A."/>
            <person name="Kjelleberg S."/>
            <person name="Egan S."/>
            <person name="Saunders N."/>
            <person name="Thomas T."/>
            <person name="Ferriera S."/>
            <person name="Johnson J."/>
            <person name="Kravitz S."/>
            <person name="Halpern A."/>
            <person name="Remington K."/>
            <person name="Beeson K."/>
            <person name="Tran B."/>
            <person name="Rogers Y.-H."/>
            <person name="Friedman R."/>
            <person name="Venter J.C."/>
        </authorList>
    </citation>
    <scope>NUCLEOTIDE SEQUENCE [LARGE SCALE GENOMIC DNA]</scope>
    <source>
        <strain evidence="4 5">D2</strain>
    </source>
</reference>
<protein>
    <submittedName>
        <fullName evidence="4">Type II secretory pathway, component ExeA (Predicted ATPase)</fullName>
    </submittedName>
</protein>
<dbReference type="PANTHER" id="PTHR35894:SF1">
    <property type="entry name" value="PHOSPHORIBULOKINASE _ URIDINE KINASE FAMILY"/>
    <property type="match status" value="1"/>
</dbReference>
<dbReference type="Gene3D" id="3.30.70.1070">
    <property type="entry name" value="Sporulation related repeat"/>
    <property type="match status" value="1"/>
</dbReference>
<feature type="compositionally biased region" description="Low complexity" evidence="1">
    <location>
        <begin position="348"/>
        <end position="360"/>
    </location>
</feature>
<feature type="domain" description="SPOR" evidence="3">
    <location>
        <begin position="532"/>
        <end position="608"/>
    </location>
</feature>
<dbReference type="PROSITE" id="PS51724">
    <property type="entry name" value="SPOR"/>
    <property type="match status" value="1"/>
</dbReference>
<evidence type="ECO:0000259" key="3">
    <source>
        <dbReference type="PROSITE" id="PS51724"/>
    </source>
</evidence>
<dbReference type="SUPFAM" id="SSF52540">
    <property type="entry name" value="P-loop containing nucleoside triphosphate hydrolases"/>
    <property type="match status" value="1"/>
</dbReference>
<comment type="caution">
    <text evidence="4">The sequence shown here is derived from an EMBL/GenBank/DDBJ whole genome shotgun (WGS) entry which is preliminary data.</text>
</comment>
<dbReference type="OrthoDB" id="9780149at2"/>
<dbReference type="Pfam" id="PF13401">
    <property type="entry name" value="AAA_22"/>
    <property type="match status" value="1"/>
</dbReference>
<dbReference type="Gene3D" id="3.40.50.300">
    <property type="entry name" value="P-loop containing nucleotide triphosphate hydrolases"/>
    <property type="match status" value="1"/>
</dbReference>
<keyword evidence="5" id="KW-1185">Reference proteome</keyword>
<dbReference type="STRING" id="87626.PTD2_11639"/>
<dbReference type="InterPro" id="IPR003593">
    <property type="entry name" value="AAA+_ATPase"/>
</dbReference>
<feature type="region of interest" description="Disordered" evidence="1">
    <location>
        <begin position="378"/>
        <end position="397"/>
    </location>
</feature>
<dbReference type="SUPFAM" id="SSF110997">
    <property type="entry name" value="Sporulation related repeat"/>
    <property type="match status" value="1"/>
</dbReference>
<keyword evidence="2" id="KW-1133">Transmembrane helix</keyword>
<dbReference type="RefSeq" id="WP_009837340.1">
    <property type="nucleotide sequence ID" value="NZ_AAOH01000002.1"/>
</dbReference>
<gene>
    <name evidence="4" type="ORF">PTD2_11639</name>
</gene>
<proteinExistence type="predicted"/>
<dbReference type="SMART" id="SM00382">
    <property type="entry name" value="AAA"/>
    <property type="match status" value="1"/>
</dbReference>
<dbReference type="eggNOG" id="COG3267">
    <property type="taxonomic scope" value="Bacteria"/>
</dbReference>
<keyword evidence="2" id="KW-0812">Transmembrane</keyword>
<feature type="transmembrane region" description="Helical" evidence="2">
    <location>
        <begin position="321"/>
        <end position="342"/>
    </location>
</feature>
<feature type="region of interest" description="Disordered" evidence="1">
    <location>
        <begin position="348"/>
        <end position="371"/>
    </location>
</feature>
<evidence type="ECO:0000313" key="5">
    <source>
        <dbReference type="Proteomes" id="UP000006201"/>
    </source>
</evidence>
<dbReference type="HOGENOM" id="CLU_448958_0_0_6"/>
<evidence type="ECO:0000256" key="1">
    <source>
        <dbReference type="SAM" id="MobiDB-lite"/>
    </source>
</evidence>
<dbReference type="AlphaFoldDB" id="A4C662"/>
<dbReference type="GO" id="GO:0042834">
    <property type="term" value="F:peptidoglycan binding"/>
    <property type="evidence" value="ECO:0007669"/>
    <property type="project" value="InterPro"/>
</dbReference>
<dbReference type="EMBL" id="AAOH01000002">
    <property type="protein sequence ID" value="EAR29466.1"/>
    <property type="molecule type" value="Genomic_DNA"/>
</dbReference>
<dbReference type="PANTHER" id="PTHR35894">
    <property type="entry name" value="GENERAL SECRETION PATHWAY PROTEIN A-RELATED"/>
    <property type="match status" value="1"/>
</dbReference>
<evidence type="ECO:0000256" key="2">
    <source>
        <dbReference type="SAM" id="Phobius"/>
    </source>
</evidence>